<name>A0A1J7JIW0_9PEZI</name>
<accession>A0A1J7JIW0</accession>
<dbReference type="Proteomes" id="UP000182658">
    <property type="component" value="Unassembled WGS sequence"/>
</dbReference>
<protein>
    <submittedName>
        <fullName evidence="3">Uncharacterized protein</fullName>
    </submittedName>
</protein>
<feature type="region of interest" description="Disordered" evidence="1">
    <location>
        <begin position="33"/>
        <end position="70"/>
    </location>
</feature>
<proteinExistence type="predicted"/>
<organism evidence="3 4">
    <name type="scientific">Coniochaeta ligniaria NRRL 30616</name>
    <dbReference type="NCBI Taxonomy" id="1408157"/>
    <lineage>
        <taxon>Eukaryota</taxon>
        <taxon>Fungi</taxon>
        <taxon>Dikarya</taxon>
        <taxon>Ascomycota</taxon>
        <taxon>Pezizomycotina</taxon>
        <taxon>Sordariomycetes</taxon>
        <taxon>Sordariomycetidae</taxon>
        <taxon>Coniochaetales</taxon>
        <taxon>Coniochaetaceae</taxon>
        <taxon>Coniochaeta</taxon>
    </lineage>
</organism>
<evidence type="ECO:0000313" key="3">
    <source>
        <dbReference type="EMBL" id="OIW29728.1"/>
    </source>
</evidence>
<evidence type="ECO:0000256" key="2">
    <source>
        <dbReference type="SAM" id="SignalP"/>
    </source>
</evidence>
<feature type="region of interest" description="Disordered" evidence="1">
    <location>
        <begin position="139"/>
        <end position="168"/>
    </location>
</feature>
<keyword evidence="2" id="KW-0732">Signal</keyword>
<dbReference type="InParanoid" id="A0A1J7JIW0"/>
<evidence type="ECO:0000313" key="4">
    <source>
        <dbReference type="Proteomes" id="UP000182658"/>
    </source>
</evidence>
<feature type="compositionally biased region" description="Polar residues" evidence="1">
    <location>
        <begin position="142"/>
        <end position="155"/>
    </location>
</feature>
<gene>
    <name evidence="3" type="ORF">CONLIGDRAFT_342876</name>
</gene>
<dbReference type="AlphaFoldDB" id="A0A1J7JIW0"/>
<feature type="signal peptide" evidence="2">
    <location>
        <begin position="1"/>
        <end position="25"/>
    </location>
</feature>
<keyword evidence="4" id="KW-1185">Reference proteome</keyword>
<dbReference type="EMBL" id="KV875097">
    <property type="protein sequence ID" value="OIW29728.1"/>
    <property type="molecule type" value="Genomic_DNA"/>
</dbReference>
<reference evidence="3 4" key="1">
    <citation type="submission" date="2016-10" db="EMBL/GenBank/DDBJ databases">
        <title>Draft genome sequence of Coniochaeta ligniaria NRRL30616, a lignocellulolytic fungus for bioabatement of inhibitors in plant biomass hydrolysates.</title>
        <authorList>
            <consortium name="DOE Joint Genome Institute"/>
            <person name="Jimenez D.J."/>
            <person name="Hector R.E."/>
            <person name="Riley R."/>
            <person name="Sun H."/>
            <person name="Grigoriev I.V."/>
            <person name="Van Elsas J.D."/>
            <person name="Nichols N.N."/>
        </authorList>
    </citation>
    <scope>NUCLEOTIDE SEQUENCE [LARGE SCALE GENOMIC DNA]</scope>
    <source>
        <strain evidence="3 4">NRRL 30616</strain>
    </source>
</reference>
<feature type="chain" id="PRO_5013289680" evidence="2">
    <location>
        <begin position="26"/>
        <end position="168"/>
    </location>
</feature>
<evidence type="ECO:0000256" key="1">
    <source>
        <dbReference type="SAM" id="MobiDB-lite"/>
    </source>
</evidence>
<sequence>MPFPILSLSLFRILLSLSSFRLNRTQPAPIVIHGGGSVLGKRTGRPGTSRSPCSPHSHEPAYQNVPRAFPPSNRMMVRSAAANNRHGILRVFMISDTTSAESNNVALPIKLETFPNSNRNLGRQKRIIPLLDPRSNPAAVPNFSSLGTNTTSRRTSLGKVLATPAHPR</sequence>